<proteinExistence type="predicted"/>
<keyword evidence="4" id="KW-1185">Reference proteome</keyword>
<comment type="caution">
    <text evidence="3">The sequence shown here is derived from an EMBL/GenBank/DDBJ whole genome shotgun (WGS) entry which is preliminary data.</text>
</comment>
<feature type="domain" description="Enoyl reductase (ER)" evidence="2">
    <location>
        <begin position="10"/>
        <end position="330"/>
    </location>
</feature>
<gene>
    <name evidence="3" type="primary">qor_2</name>
    <name evidence="3" type="ORF">Van01_37120</name>
</gene>
<dbReference type="InterPro" id="IPR050700">
    <property type="entry name" value="YIM1/Zinc_Alcohol_DH_Fams"/>
</dbReference>
<dbReference type="PANTHER" id="PTHR11695">
    <property type="entry name" value="ALCOHOL DEHYDROGENASE RELATED"/>
    <property type="match status" value="1"/>
</dbReference>
<dbReference type="SUPFAM" id="SSF51735">
    <property type="entry name" value="NAD(P)-binding Rossmann-fold domains"/>
    <property type="match status" value="1"/>
</dbReference>
<evidence type="ECO:0000313" key="4">
    <source>
        <dbReference type="Proteomes" id="UP000647017"/>
    </source>
</evidence>
<dbReference type="RefSeq" id="WP_204008754.1">
    <property type="nucleotide sequence ID" value="NZ_BOOZ01000022.1"/>
</dbReference>
<dbReference type="Gene3D" id="3.90.180.10">
    <property type="entry name" value="Medium-chain alcohol dehydrogenases, catalytic domain"/>
    <property type="match status" value="1"/>
</dbReference>
<dbReference type="PANTHER" id="PTHR11695:SF294">
    <property type="entry name" value="RETICULON-4-INTERACTING PROTEIN 1, MITOCHONDRIAL"/>
    <property type="match status" value="1"/>
</dbReference>
<dbReference type="SUPFAM" id="SSF50129">
    <property type="entry name" value="GroES-like"/>
    <property type="match status" value="1"/>
</dbReference>
<dbReference type="InterPro" id="IPR011032">
    <property type="entry name" value="GroES-like_sf"/>
</dbReference>
<dbReference type="CDD" id="cd08267">
    <property type="entry name" value="MDR1"/>
    <property type="match status" value="1"/>
</dbReference>
<evidence type="ECO:0000259" key="2">
    <source>
        <dbReference type="SMART" id="SM00829"/>
    </source>
</evidence>
<keyword evidence="1" id="KW-0560">Oxidoreductase</keyword>
<dbReference type="InterPro" id="IPR002364">
    <property type="entry name" value="Quin_OxRdtase/zeta-crystal_CS"/>
</dbReference>
<accession>A0ABQ4HXU8</accession>
<protein>
    <submittedName>
        <fullName evidence="3">NADPH:quinone reductase</fullName>
    </submittedName>
</protein>
<organism evidence="3 4">
    <name type="scientific">Micromonospora andamanensis</name>
    <dbReference type="NCBI Taxonomy" id="1287068"/>
    <lineage>
        <taxon>Bacteria</taxon>
        <taxon>Bacillati</taxon>
        <taxon>Actinomycetota</taxon>
        <taxon>Actinomycetes</taxon>
        <taxon>Micromonosporales</taxon>
        <taxon>Micromonosporaceae</taxon>
        <taxon>Micromonospora</taxon>
    </lineage>
</organism>
<dbReference type="EMBL" id="BOOZ01000022">
    <property type="protein sequence ID" value="GIJ10498.1"/>
    <property type="molecule type" value="Genomic_DNA"/>
</dbReference>
<name>A0ABQ4HXU8_9ACTN</name>
<evidence type="ECO:0000313" key="3">
    <source>
        <dbReference type="EMBL" id="GIJ10498.1"/>
    </source>
</evidence>
<sequence length="332" mass="35390">MKAIVQHRYGSPDVLRLGEIDTPTPGDGEVLVRVRASSVNAYDWHAMRGDPYLARLSFGLRRPTAMVRGQDFAGRVEAVGRAVTRFRPGDEVYGEAGPAGGAFAEYVSVAENLVEAKPANLSFEQAAAIPLAATTALVCLCDAAGLQAGQHVLINGASGGVGTFAVQLAKAYGAQVTAVCRTRNVDLVRSLGADHVVDYTREDFTRTDAVSAGRRYEVLLDLVGNRSLTDLRRVLTPDGTLLLSGGGVFTGGSVFGPMSLLVRGPIVARFLRHRILAPSATAGRGHLATLRELAESGRLTPVIDRTYRLSEVPEAIRYVESEHARAKVVVTV</sequence>
<dbReference type="Proteomes" id="UP000647017">
    <property type="component" value="Unassembled WGS sequence"/>
</dbReference>
<dbReference type="SMART" id="SM00829">
    <property type="entry name" value="PKS_ER"/>
    <property type="match status" value="1"/>
</dbReference>
<dbReference type="Gene3D" id="3.40.50.720">
    <property type="entry name" value="NAD(P)-binding Rossmann-like Domain"/>
    <property type="match status" value="1"/>
</dbReference>
<evidence type="ECO:0000256" key="1">
    <source>
        <dbReference type="ARBA" id="ARBA00023002"/>
    </source>
</evidence>
<dbReference type="InterPro" id="IPR013154">
    <property type="entry name" value="ADH-like_N"/>
</dbReference>
<dbReference type="Pfam" id="PF13602">
    <property type="entry name" value="ADH_zinc_N_2"/>
    <property type="match status" value="1"/>
</dbReference>
<dbReference type="Pfam" id="PF08240">
    <property type="entry name" value="ADH_N"/>
    <property type="match status" value="1"/>
</dbReference>
<dbReference type="InterPro" id="IPR036291">
    <property type="entry name" value="NAD(P)-bd_dom_sf"/>
</dbReference>
<dbReference type="InterPro" id="IPR020843">
    <property type="entry name" value="ER"/>
</dbReference>
<dbReference type="PROSITE" id="PS01162">
    <property type="entry name" value="QOR_ZETA_CRYSTAL"/>
    <property type="match status" value="1"/>
</dbReference>
<reference evidence="3 4" key="1">
    <citation type="submission" date="2021-01" db="EMBL/GenBank/DDBJ databases">
        <title>Whole genome shotgun sequence of Verrucosispora andamanensis NBRC 109075.</title>
        <authorList>
            <person name="Komaki H."/>
            <person name="Tamura T."/>
        </authorList>
    </citation>
    <scope>NUCLEOTIDE SEQUENCE [LARGE SCALE GENOMIC DNA]</scope>
    <source>
        <strain evidence="3 4">NBRC 109075</strain>
    </source>
</reference>